<reference evidence="4" key="1">
    <citation type="submission" date="2024-06" db="EMBL/GenBank/DDBJ databases">
        <title>Multi-omics analyses provide insights into the biosynthesis of the anticancer antibiotic pleurotin in Hohenbuehelia grisea.</title>
        <authorList>
            <person name="Weaver J.A."/>
            <person name="Alberti F."/>
        </authorList>
    </citation>
    <scope>NUCLEOTIDE SEQUENCE [LARGE SCALE GENOMIC DNA]</scope>
    <source>
        <strain evidence="4">T-177</strain>
    </source>
</reference>
<feature type="compositionally biased region" description="Polar residues" evidence="1">
    <location>
        <begin position="40"/>
        <end position="65"/>
    </location>
</feature>
<feature type="compositionally biased region" description="Low complexity" evidence="1">
    <location>
        <begin position="29"/>
        <end position="39"/>
    </location>
</feature>
<dbReference type="Proteomes" id="UP001556367">
    <property type="component" value="Unassembled WGS sequence"/>
</dbReference>
<sequence>MIPEPAQASPSITVLVSAPTSTFTDDTSETPSSVTESPTNITVPVPTTSSSHPVASSLTTTTRQPTGHPRIQVILGSAFAAVVLLLTICVALYLLQRCRDKSPDAREPAPVSVPPESIPPTTHSYITRLLPSRCSAVNTSSTDARNDEKVLQCRESLSRQRTEMQAELAQLQRSASFLSNFPERGRSGLEGYAEGESIASSGSEPTSAEINRKIAWMMGRIAELETRIETPVPRSCTPPPIYASDGSDTGSVV</sequence>
<keyword evidence="4" id="KW-1185">Reference proteome</keyword>
<keyword evidence="2" id="KW-0472">Membrane</keyword>
<dbReference type="EMBL" id="JASNQZ010000006">
    <property type="protein sequence ID" value="KAL0955409.1"/>
    <property type="molecule type" value="Genomic_DNA"/>
</dbReference>
<accession>A0ABR3JI33</accession>
<evidence type="ECO:0000313" key="4">
    <source>
        <dbReference type="Proteomes" id="UP001556367"/>
    </source>
</evidence>
<protein>
    <submittedName>
        <fullName evidence="3">Uncharacterized protein</fullName>
    </submittedName>
</protein>
<evidence type="ECO:0000313" key="3">
    <source>
        <dbReference type="EMBL" id="KAL0955409.1"/>
    </source>
</evidence>
<feature type="region of interest" description="Disordered" evidence="1">
    <location>
        <begin position="230"/>
        <end position="253"/>
    </location>
</feature>
<feature type="region of interest" description="Disordered" evidence="1">
    <location>
        <begin position="102"/>
        <end position="122"/>
    </location>
</feature>
<name>A0ABR3JI33_9AGAR</name>
<keyword evidence="2" id="KW-0812">Transmembrane</keyword>
<evidence type="ECO:0000256" key="2">
    <source>
        <dbReference type="SAM" id="Phobius"/>
    </source>
</evidence>
<feature type="transmembrane region" description="Helical" evidence="2">
    <location>
        <begin position="73"/>
        <end position="95"/>
    </location>
</feature>
<feature type="compositionally biased region" description="Polar residues" evidence="1">
    <location>
        <begin position="8"/>
        <end position="23"/>
    </location>
</feature>
<proteinExistence type="predicted"/>
<evidence type="ECO:0000256" key="1">
    <source>
        <dbReference type="SAM" id="MobiDB-lite"/>
    </source>
</evidence>
<keyword evidence="2" id="KW-1133">Transmembrane helix</keyword>
<organism evidence="3 4">
    <name type="scientific">Hohenbuehelia grisea</name>
    <dbReference type="NCBI Taxonomy" id="104357"/>
    <lineage>
        <taxon>Eukaryota</taxon>
        <taxon>Fungi</taxon>
        <taxon>Dikarya</taxon>
        <taxon>Basidiomycota</taxon>
        <taxon>Agaricomycotina</taxon>
        <taxon>Agaricomycetes</taxon>
        <taxon>Agaricomycetidae</taxon>
        <taxon>Agaricales</taxon>
        <taxon>Pleurotineae</taxon>
        <taxon>Pleurotaceae</taxon>
        <taxon>Hohenbuehelia</taxon>
    </lineage>
</organism>
<feature type="region of interest" description="Disordered" evidence="1">
    <location>
        <begin position="1"/>
        <end position="65"/>
    </location>
</feature>
<gene>
    <name evidence="3" type="ORF">HGRIS_001656</name>
</gene>
<comment type="caution">
    <text evidence="3">The sequence shown here is derived from an EMBL/GenBank/DDBJ whole genome shotgun (WGS) entry which is preliminary data.</text>
</comment>